<dbReference type="Proteomes" id="UP000284763">
    <property type="component" value="Unassembled WGS sequence"/>
</dbReference>
<dbReference type="InterPro" id="IPR051796">
    <property type="entry name" value="ISF_SsuE-like"/>
</dbReference>
<comment type="cofactor">
    <cofactor evidence="2">
        <name>[4Fe-4S] cluster</name>
        <dbReference type="ChEBI" id="CHEBI:49883"/>
    </cofactor>
</comment>
<evidence type="ECO:0000256" key="2">
    <source>
        <dbReference type="ARBA" id="ARBA00001966"/>
    </source>
</evidence>
<keyword evidence="4" id="KW-0288">FMN</keyword>
<evidence type="ECO:0000256" key="1">
    <source>
        <dbReference type="ARBA" id="ARBA00001917"/>
    </source>
</evidence>
<accession>A0A424YSK5</accession>
<dbReference type="InterPro" id="IPR005025">
    <property type="entry name" value="FMN_Rdtase-like_dom"/>
</dbReference>
<evidence type="ECO:0000256" key="4">
    <source>
        <dbReference type="ARBA" id="ARBA00022643"/>
    </source>
</evidence>
<dbReference type="SUPFAM" id="SSF52218">
    <property type="entry name" value="Flavoproteins"/>
    <property type="match status" value="1"/>
</dbReference>
<evidence type="ECO:0000313" key="7">
    <source>
        <dbReference type="EMBL" id="RQD81957.1"/>
    </source>
</evidence>
<evidence type="ECO:0000256" key="3">
    <source>
        <dbReference type="ARBA" id="ARBA00022630"/>
    </source>
</evidence>
<comment type="caution">
    <text evidence="7">The sequence shown here is derived from an EMBL/GenBank/DDBJ whole genome shotgun (WGS) entry which is preliminary data.</text>
</comment>
<dbReference type="Pfam" id="PF03358">
    <property type="entry name" value="FMN_red"/>
    <property type="match status" value="1"/>
</dbReference>
<organism evidence="7 8">
    <name type="scientific">Methanosalsum natronophilum</name>
    <dbReference type="NCBI Taxonomy" id="768733"/>
    <lineage>
        <taxon>Archaea</taxon>
        <taxon>Methanobacteriati</taxon>
        <taxon>Methanobacteriota</taxon>
        <taxon>Stenosarchaea group</taxon>
        <taxon>Methanomicrobia</taxon>
        <taxon>Methanosarcinales</taxon>
        <taxon>Methanosarcinaceae</taxon>
        <taxon>Methanosalsum</taxon>
    </lineage>
</organism>
<reference evidence="7 8" key="1">
    <citation type="submission" date="2018-08" db="EMBL/GenBank/DDBJ databases">
        <title>The metabolism and importance of syntrophic acetate oxidation coupled to methane or sulfide production in haloalkaline environments.</title>
        <authorList>
            <person name="Timmers P.H.A."/>
            <person name="Vavourakis C.D."/>
            <person name="Sorokin D.Y."/>
            <person name="Sinninghe Damste J.S."/>
            <person name="Muyzer G."/>
            <person name="Stams A.J.M."/>
            <person name="Plugge C.M."/>
        </authorList>
    </citation>
    <scope>NUCLEOTIDE SEQUENCE [LARGE SCALE GENOMIC DNA]</scope>
    <source>
        <strain evidence="7">MSAO_Arc3</strain>
    </source>
</reference>
<protein>
    <submittedName>
        <fullName evidence="7">Flavodoxin family protein</fullName>
    </submittedName>
</protein>
<keyword evidence="3" id="KW-0285">Flavoprotein</keyword>
<dbReference type="AlphaFoldDB" id="A0A424YSK5"/>
<gene>
    <name evidence="7" type="ORF">D5R95_07735</name>
</gene>
<name>A0A424YSK5_9EURY</name>
<proteinExistence type="inferred from homology"/>
<evidence type="ECO:0000259" key="6">
    <source>
        <dbReference type="Pfam" id="PF03358"/>
    </source>
</evidence>
<evidence type="ECO:0000256" key="5">
    <source>
        <dbReference type="ARBA" id="ARBA00038292"/>
    </source>
</evidence>
<dbReference type="Gene3D" id="3.40.50.360">
    <property type="match status" value="1"/>
</dbReference>
<sequence>MKILGIVGSKRKNGNTSILVQESLKPFDERGIKVELIFLGDYDINGCNGCEGCQDTFECVIDDDMHQIYPKLFESDAIILGSPTYFYNVSGDIKKFIDRCYCLDFFHKEDRSVWMGLNEIIGMKYATVIAVCEQDNLEDMGYTADVMKKSLEALSYRVVSTVKILNQFTAGEVLKDSKALNESQKAGEKLFKTLELRNLLFDKFSNRISQNQIKE</sequence>
<dbReference type="EMBL" id="QZAB01000487">
    <property type="protein sequence ID" value="RQD81957.1"/>
    <property type="molecule type" value="Genomic_DNA"/>
</dbReference>
<dbReference type="PANTHER" id="PTHR43278">
    <property type="entry name" value="NAD(P)H-DEPENDENT FMN-CONTAINING OXIDOREDUCTASE YWQN-RELATED"/>
    <property type="match status" value="1"/>
</dbReference>
<feature type="domain" description="NADPH-dependent FMN reductase-like" evidence="6">
    <location>
        <begin position="1"/>
        <end position="107"/>
    </location>
</feature>
<comment type="cofactor">
    <cofactor evidence="1">
        <name>FMN</name>
        <dbReference type="ChEBI" id="CHEBI:58210"/>
    </cofactor>
</comment>
<dbReference type="GO" id="GO:0016491">
    <property type="term" value="F:oxidoreductase activity"/>
    <property type="evidence" value="ECO:0007669"/>
    <property type="project" value="InterPro"/>
</dbReference>
<comment type="similarity">
    <text evidence="5">Belongs to the SsuE family. Isf subfamily.</text>
</comment>
<dbReference type="PANTHER" id="PTHR43278:SF1">
    <property type="entry name" value="IRON-SULFUR FLAVOPROTEIN MJ1083"/>
    <property type="match status" value="1"/>
</dbReference>
<dbReference type="InterPro" id="IPR029039">
    <property type="entry name" value="Flavoprotein-like_sf"/>
</dbReference>
<evidence type="ECO:0000313" key="8">
    <source>
        <dbReference type="Proteomes" id="UP000284763"/>
    </source>
</evidence>